<sequence length="881" mass="98750">MGDYFPQITRRVGNLIYNRDGTVWANYLLRGINTDPYQPGRIERCQDSNAMLFTALSRLHASDFLLLGIKAQTPADLIMERASADIPGFGEQGRYPALVAQYNALYARIISGERAEYQRIYWLSIGLPTHQSLWDKTLSSVAVVDPHRRVDERIVRDLEKRYFAAIPRRFRPIRTTPAHVRWVFDRARQRGITVPELPPAEVDRAVIDDSPRSFAQIDISKNADTDALLEDLVAKVADEESSVDPSDKGRGWAGVLRDNFSSTRWGRMLSIANVETRNADFPNGYTSYQVQMGISQYPSAEGFDINAFTYLVDQEIGCDADFALRFHFDQEVLTKRGMRKAMRELNAEASANITDEFDGEEYADRRGEMRNFRHAAKSERDPRGMKVAAMFSFAHQNRAFLEERITELSAHFLKHDFTPYLPVGGQFDMWQAMMPGSSCPPVVEQIKQTTTARLFSSYIPVRRTVLGDAIGVPIGINEENALGQIVHWDIFNASVKGNASMTVCGAKNKGKSYLEKALLAWLRDTNCYAHVIDQSDGGEYMVFAQTLGDTEIVDVFGGVDALGHRVSMDVLKCCAPEIAATMFLEQWLPLMELQSDSAAAALLTKVVEPGYRKSFGISSTRAVLNHLQSAVVGEEARELVRKLEFWARQPYTHAFIDPIVDGAVLAHEPFNARAHVVVFRTHKLNVHRGSGKPTESQRFAAMAYTAIARLTTLRFDGIEEPCALVGDEMHFQKGSDVLLELIERPDRVGRRANNFFIAGAQLASDFGEHYRLVKRKVLLGQETRDNAAEALVYGDMPPTERLVHTMVNETSPLDPDNNNMPVPSRAGEGWYNDGNNIGRFKGLPQLLAARRRYADTRTSHIIRESDLPGAEGRSMAVGTPR</sequence>
<dbReference type="Proteomes" id="UP001299596">
    <property type="component" value="Unassembled WGS sequence"/>
</dbReference>
<reference evidence="1 2" key="1">
    <citation type="submission" date="2023-12" db="EMBL/GenBank/DDBJ databases">
        <title>Description of new species of Mycobacterium terrae complex isolated from sewage at the Sao Paulo Zoological Park Foundation in Brazil.</title>
        <authorList>
            <person name="Romagnoli C.L."/>
            <person name="Conceicao E.C."/>
            <person name="Machado E."/>
            <person name="Barreto L.B.P.F."/>
            <person name="Sharma A."/>
            <person name="Silva N.M."/>
            <person name="Marques L.E."/>
            <person name="Juliana M.A."/>
            <person name="Lourenco M.C.S."/>
            <person name="Digiampietri L.A."/>
            <person name="Suffys P.N."/>
            <person name="Viana-Niero C."/>
        </authorList>
    </citation>
    <scope>NUCLEOTIDE SEQUENCE [LARGE SCALE GENOMIC DNA]</scope>
    <source>
        <strain evidence="1 2">MYC098</strain>
    </source>
</reference>
<gene>
    <name evidence="1" type="ORF">K6T79_18045</name>
</gene>
<evidence type="ECO:0000313" key="1">
    <source>
        <dbReference type="EMBL" id="MEB3022946.1"/>
    </source>
</evidence>
<name>A0ABU5XPE2_9MYCO</name>
<dbReference type="InterPro" id="IPR027417">
    <property type="entry name" value="P-loop_NTPase"/>
</dbReference>
<accession>A0ABU5XPE2</accession>
<dbReference type="RefSeq" id="WP_329780592.1">
    <property type="nucleotide sequence ID" value="NZ_JAYJJR010000013.1"/>
</dbReference>
<organism evidence="1 2">
    <name type="scientific">[Mycobacterium] crassicus</name>
    <dbReference type="NCBI Taxonomy" id="2872309"/>
    <lineage>
        <taxon>Bacteria</taxon>
        <taxon>Bacillati</taxon>
        <taxon>Actinomycetota</taxon>
        <taxon>Actinomycetes</taxon>
        <taxon>Mycobacteriales</taxon>
        <taxon>Mycobacteriaceae</taxon>
        <taxon>Mycolicibacter</taxon>
    </lineage>
</organism>
<dbReference type="Gene3D" id="3.40.50.300">
    <property type="entry name" value="P-loop containing nucleotide triphosphate hydrolases"/>
    <property type="match status" value="1"/>
</dbReference>
<proteinExistence type="predicted"/>
<dbReference type="SUPFAM" id="SSF52540">
    <property type="entry name" value="P-loop containing nucleoside triphosphate hydrolases"/>
    <property type="match status" value="1"/>
</dbReference>
<keyword evidence="2" id="KW-1185">Reference proteome</keyword>
<protein>
    <submittedName>
        <fullName evidence="1">Uncharacterized protein</fullName>
    </submittedName>
</protein>
<dbReference type="EMBL" id="JAYJJR010000013">
    <property type="protein sequence ID" value="MEB3022946.1"/>
    <property type="molecule type" value="Genomic_DNA"/>
</dbReference>
<evidence type="ECO:0000313" key="2">
    <source>
        <dbReference type="Proteomes" id="UP001299596"/>
    </source>
</evidence>
<comment type="caution">
    <text evidence="1">The sequence shown here is derived from an EMBL/GenBank/DDBJ whole genome shotgun (WGS) entry which is preliminary data.</text>
</comment>